<dbReference type="Proteomes" id="UP001165960">
    <property type="component" value="Unassembled WGS sequence"/>
</dbReference>
<keyword evidence="2" id="KW-1185">Reference proteome</keyword>
<evidence type="ECO:0000313" key="1">
    <source>
        <dbReference type="EMBL" id="KAJ9080819.1"/>
    </source>
</evidence>
<accession>A0ACC2U1Y2</accession>
<reference evidence="1" key="1">
    <citation type="submission" date="2022-04" db="EMBL/GenBank/DDBJ databases">
        <title>Genome of the entomopathogenic fungus Entomophthora muscae.</title>
        <authorList>
            <person name="Elya C."/>
            <person name="Lovett B.R."/>
            <person name="Lee E."/>
            <person name="Macias A.M."/>
            <person name="Hajek A.E."/>
            <person name="De Bivort B.L."/>
            <person name="Kasson M.T."/>
            <person name="De Fine Licht H.H."/>
            <person name="Stajich J.E."/>
        </authorList>
    </citation>
    <scope>NUCLEOTIDE SEQUENCE</scope>
    <source>
        <strain evidence="1">Berkeley</strain>
    </source>
</reference>
<dbReference type="EMBL" id="QTSX02001520">
    <property type="protein sequence ID" value="KAJ9080819.1"/>
    <property type="molecule type" value="Genomic_DNA"/>
</dbReference>
<proteinExistence type="predicted"/>
<comment type="caution">
    <text evidence="1">The sequence shown here is derived from an EMBL/GenBank/DDBJ whole genome shotgun (WGS) entry which is preliminary data.</text>
</comment>
<evidence type="ECO:0000313" key="2">
    <source>
        <dbReference type="Proteomes" id="UP001165960"/>
    </source>
</evidence>
<organism evidence="1 2">
    <name type="scientific">Entomophthora muscae</name>
    <dbReference type="NCBI Taxonomy" id="34485"/>
    <lineage>
        <taxon>Eukaryota</taxon>
        <taxon>Fungi</taxon>
        <taxon>Fungi incertae sedis</taxon>
        <taxon>Zoopagomycota</taxon>
        <taxon>Entomophthoromycotina</taxon>
        <taxon>Entomophthoromycetes</taxon>
        <taxon>Entomophthorales</taxon>
        <taxon>Entomophthoraceae</taxon>
        <taxon>Entomophthora</taxon>
    </lineage>
</organism>
<gene>
    <name evidence="1" type="ORF">DSO57_1020944</name>
</gene>
<protein>
    <submittedName>
        <fullName evidence="1">Uncharacterized protein</fullName>
    </submittedName>
</protein>
<name>A0ACC2U1Y2_9FUNG</name>
<sequence length="95" mass="10714">MEKIKARFDVSRVENSGLQKETLSVTSDSHLHLIHKAEPRSLDSNPKPSWAVSLQALLPSHQRFFGLEKGTDLTSEKHLKPTDEEQTTSEPHTLL</sequence>